<comment type="caution">
    <text evidence="1">The sequence shown here is derived from an EMBL/GenBank/DDBJ whole genome shotgun (WGS) entry which is preliminary data.</text>
</comment>
<dbReference type="Gene3D" id="1.10.3540.10">
    <property type="entry name" value="uncharacterized protein from magnetospirillum magneticum domain"/>
    <property type="match status" value="1"/>
</dbReference>
<name>A0ABV1EZZ9_9BACI</name>
<reference evidence="1 2" key="1">
    <citation type="submission" date="2024-03" db="EMBL/GenBank/DDBJ databases">
        <title>Human intestinal bacterial collection.</title>
        <authorList>
            <person name="Pauvert C."/>
            <person name="Hitch T.C.A."/>
            <person name="Clavel T."/>
        </authorList>
    </citation>
    <scope>NUCLEOTIDE SEQUENCE [LARGE SCALE GENOMIC DNA]</scope>
    <source>
        <strain evidence="1 2">CLA-SR-H024</strain>
    </source>
</reference>
<sequence length="205" mass="23704">MSERFGCMTMELEYSSSLNGASFLLFELKQVIKLKQQGLAKDEIRKKVKEENLFQFNNQGRINRALPSVMKRAEAIDETLAALMVEGSIETGKALNLYAIMKTDLLFFEFMDEVIGEKLHNNDYLIEKKDINLFFTSKAEQSEKVASWSDINVEKLKRAYMQVLYESGMLRTRKGKELDRLIIDEQIKNHLTQIGDARYIRAMGE</sequence>
<evidence type="ECO:0000313" key="1">
    <source>
        <dbReference type="EMBL" id="MEQ2466693.1"/>
    </source>
</evidence>
<proteinExistence type="predicted"/>
<dbReference type="Proteomes" id="UP001465426">
    <property type="component" value="Unassembled WGS sequence"/>
</dbReference>
<dbReference type="EMBL" id="JBBMFN010000032">
    <property type="protein sequence ID" value="MEQ2466693.1"/>
    <property type="molecule type" value="Genomic_DNA"/>
</dbReference>
<organism evidence="1 2">
    <name type="scientific">Niallia hominis</name>
    <dbReference type="NCBI Taxonomy" id="3133173"/>
    <lineage>
        <taxon>Bacteria</taxon>
        <taxon>Bacillati</taxon>
        <taxon>Bacillota</taxon>
        <taxon>Bacilli</taxon>
        <taxon>Bacillales</taxon>
        <taxon>Bacillaceae</taxon>
        <taxon>Niallia</taxon>
    </lineage>
</organism>
<accession>A0ABV1EZZ9</accession>
<dbReference type="InterPro" id="IPR014948">
    <property type="entry name" value="BrxA"/>
</dbReference>
<dbReference type="RefSeq" id="WP_311298227.1">
    <property type="nucleotide sequence ID" value="NZ_JBBMFN010000032.1"/>
</dbReference>
<protein>
    <submittedName>
        <fullName evidence="1">DUF1819 family protein</fullName>
    </submittedName>
</protein>
<keyword evidence="2" id="KW-1185">Reference proteome</keyword>
<dbReference type="InterPro" id="IPR023137">
    <property type="entry name" value="BrxA_sf"/>
</dbReference>
<evidence type="ECO:0000313" key="2">
    <source>
        <dbReference type="Proteomes" id="UP001465426"/>
    </source>
</evidence>
<dbReference type="Pfam" id="PF08849">
    <property type="entry name" value="BrxA"/>
    <property type="match status" value="1"/>
</dbReference>
<gene>
    <name evidence="1" type="ORF">WMO63_13595</name>
</gene>